<organism evidence="1">
    <name type="scientific">Orf virus</name>
    <name type="common">ORFV</name>
    <dbReference type="NCBI Taxonomy" id="10258"/>
    <lineage>
        <taxon>Viruses</taxon>
        <taxon>Varidnaviria</taxon>
        <taxon>Bamfordvirae</taxon>
        <taxon>Nucleocytoviricota</taxon>
        <taxon>Pokkesviricetes</taxon>
        <taxon>Chitovirales</taxon>
        <taxon>Poxviridae</taxon>
        <taxon>Chordopoxvirinae</taxon>
        <taxon>Parapoxvirus</taxon>
        <taxon>Parapoxvirus orf</taxon>
    </lineage>
</organism>
<organismHost>
    <name type="scientific">Homo sapiens</name>
    <name type="common">Human</name>
    <dbReference type="NCBI Taxonomy" id="9606"/>
</organismHost>
<sequence>MGCCKVPNRQSIRTLKKASCPVASLVTILSLVTSLGAIVRYTNFFLKEACDEGWMPIKNICILNTHFESTNDDAHRICENLDGKPPAIPNPTLLKGVTVLTGEKKFWMTHHEDYTTVFEHIDDRRTPKNTDYDSKKHTCLMSEDGLIHHNCMLNVTVVCMKEMHG</sequence>
<reference evidence="1" key="1">
    <citation type="submission" date="2015-01" db="EMBL/GenBank/DDBJ databases">
        <authorList>
            <person name="Zhang K.Z."/>
            <person name="Tao P."/>
            <person name="Liu J.X."/>
            <person name="Wang Q.N."/>
            <person name="Yu M."/>
            <person name="Ye J.H."/>
            <person name="Niu Y.J."/>
            <person name="Qu Y.J."/>
            <person name="Liu S.D."/>
            <person name="Ning Z.Y."/>
        </authorList>
    </citation>
    <scope>NUCLEOTIDE SEQUENCE</scope>
    <source>
        <strain evidence="1">Sdjn110</strain>
    </source>
</reference>
<organismHost>
    <name type="scientific">Capra hircus</name>
    <name type="common">Goat</name>
    <dbReference type="NCBI Taxonomy" id="9925"/>
</organismHost>
<proteinExistence type="predicted"/>
<dbReference type="InterPro" id="IPR016187">
    <property type="entry name" value="CTDL_fold"/>
</dbReference>
<protein>
    <submittedName>
        <fullName evidence="1">EEV glycoprotein</fullName>
    </submittedName>
</protein>
<evidence type="ECO:0000313" key="1">
    <source>
        <dbReference type="EMBL" id="AKJ66271.1"/>
    </source>
</evidence>
<dbReference type="Gene3D" id="3.10.100.10">
    <property type="entry name" value="Mannose-Binding Protein A, subunit A"/>
    <property type="match status" value="1"/>
</dbReference>
<dbReference type="InterPro" id="IPR016186">
    <property type="entry name" value="C-type_lectin-like/link_sf"/>
</dbReference>
<name>A0A0G3EHE5_ORFV</name>
<accession>A0A0G3EHE5</accession>
<dbReference type="EMBL" id="KP336712">
    <property type="protein sequence ID" value="AKJ66271.1"/>
    <property type="molecule type" value="Genomic_DNA"/>
</dbReference>
<dbReference type="SUPFAM" id="SSF56436">
    <property type="entry name" value="C-type lectin-like"/>
    <property type="match status" value="1"/>
</dbReference>
<organismHost>
    <name type="scientific">Ovis aries</name>
    <name type="common">Sheep</name>
    <dbReference type="NCBI Taxonomy" id="9940"/>
</organismHost>